<accession>A0ACB9JTN1</accession>
<sequence length="169" mass="18755">MTDYPTPSNFLAPMPAYPIKQMCKAIDNPKFGNDTFAKLYHAVNIYYNYTGDVSCFNFLDDSDPHDLGGWQWQDCWIANQPLKMVFMALYDLELKNQCTMTDWMQRDSQNITVHNWSGGSSDNGTDTGCQMAACDTASILLPNEGIGLIPLSNDIASIALPNGHAASTR</sequence>
<name>A0ACB9JTN1_9ASTR</name>
<evidence type="ECO:0000313" key="1">
    <source>
        <dbReference type="EMBL" id="KAI3823322.1"/>
    </source>
</evidence>
<dbReference type="Proteomes" id="UP001056120">
    <property type="component" value="Linkage Group LG02"/>
</dbReference>
<keyword evidence="2" id="KW-1185">Reference proteome</keyword>
<gene>
    <name evidence="1" type="ORF">L1987_04757</name>
</gene>
<evidence type="ECO:0000313" key="2">
    <source>
        <dbReference type="Proteomes" id="UP001056120"/>
    </source>
</evidence>
<dbReference type="EMBL" id="CM042019">
    <property type="protein sequence ID" value="KAI3823322.1"/>
    <property type="molecule type" value="Genomic_DNA"/>
</dbReference>
<reference evidence="1 2" key="2">
    <citation type="journal article" date="2022" name="Mol. Ecol. Resour.">
        <title>The genomes of chicory, endive, great burdock and yacon provide insights into Asteraceae paleo-polyploidization history and plant inulin production.</title>
        <authorList>
            <person name="Fan W."/>
            <person name="Wang S."/>
            <person name="Wang H."/>
            <person name="Wang A."/>
            <person name="Jiang F."/>
            <person name="Liu H."/>
            <person name="Zhao H."/>
            <person name="Xu D."/>
            <person name="Zhang Y."/>
        </authorList>
    </citation>
    <scope>NUCLEOTIDE SEQUENCE [LARGE SCALE GENOMIC DNA]</scope>
    <source>
        <strain evidence="2">cv. Yunnan</strain>
        <tissue evidence="1">Leaves</tissue>
    </source>
</reference>
<proteinExistence type="predicted"/>
<organism evidence="1 2">
    <name type="scientific">Smallanthus sonchifolius</name>
    <dbReference type="NCBI Taxonomy" id="185202"/>
    <lineage>
        <taxon>Eukaryota</taxon>
        <taxon>Viridiplantae</taxon>
        <taxon>Streptophyta</taxon>
        <taxon>Embryophyta</taxon>
        <taxon>Tracheophyta</taxon>
        <taxon>Spermatophyta</taxon>
        <taxon>Magnoliopsida</taxon>
        <taxon>eudicotyledons</taxon>
        <taxon>Gunneridae</taxon>
        <taxon>Pentapetalae</taxon>
        <taxon>asterids</taxon>
        <taxon>campanulids</taxon>
        <taxon>Asterales</taxon>
        <taxon>Asteraceae</taxon>
        <taxon>Asteroideae</taxon>
        <taxon>Heliantheae alliance</taxon>
        <taxon>Millerieae</taxon>
        <taxon>Smallanthus</taxon>
    </lineage>
</organism>
<comment type="caution">
    <text evidence="1">The sequence shown here is derived from an EMBL/GenBank/DDBJ whole genome shotgun (WGS) entry which is preliminary data.</text>
</comment>
<reference evidence="2" key="1">
    <citation type="journal article" date="2022" name="Mol. Ecol. Resour.">
        <title>The genomes of chicory, endive, great burdock and yacon provide insights into Asteraceae palaeo-polyploidization history and plant inulin production.</title>
        <authorList>
            <person name="Fan W."/>
            <person name="Wang S."/>
            <person name="Wang H."/>
            <person name="Wang A."/>
            <person name="Jiang F."/>
            <person name="Liu H."/>
            <person name="Zhao H."/>
            <person name="Xu D."/>
            <person name="Zhang Y."/>
        </authorList>
    </citation>
    <scope>NUCLEOTIDE SEQUENCE [LARGE SCALE GENOMIC DNA]</scope>
    <source>
        <strain evidence="2">cv. Yunnan</strain>
    </source>
</reference>
<protein>
    <submittedName>
        <fullName evidence="1">Uncharacterized protein</fullName>
    </submittedName>
</protein>